<dbReference type="InterPro" id="IPR041157">
    <property type="entry name" value="PUD1/2"/>
</dbReference>
<evidence type="ECO:0000259" key="1">
    <source>
        <dbReference type="Pfam" id="PF18457"/>
    </source>
</evidence>
<reference evidence="2" key="1">
    <citation type="submission" date="2022-11" db="EMBL/GenBank/DDBJ databases">
        <authorList>
            <person name="Petersen C."/>
        </authorList>
    </citation>
    <scope>NUCLEOTIDE SEQUENCE</scope>
    <source>
        <strain evidence="2">IBT 20477</strain>
    </source>
</reference>
<protein>
    <recommendedName>
        <fullName evidence="1">Up-regulated in Daf-2 domain-containing protein</fullName>
    </recommendedName>
</protein>
<sequence length="69" mass="7594">MTFTAAPDGVAKAHRTTKVVAHNRTSNTILGVDVSHKYSDYYKDFGAWGAISPDGTSEPIEVNYPTWFC</sequence>
<dbReference type="EMBL" id="JAPQKQ010000009">
    <property type="protein sequence ID" value="KAJ5182356.1"/>
    <property type="molecule type" value="Genomic_DNA"/>
</dbReference>
<dbReference type="Pfam" id="PF18457">
    <property type="entry name" value="PUD1_2"/>
    <property type="match status" value="1"/>
</dbReference>
<proteinExistence type="predicted"/>
<dbReference type="Gene3D" id="2.60.40.3820">
    <property type="match status" value="1"/>
</dbReference>
<evidence type="ECO:0000313" key="3">
    <source>
        <dbReference type="Proteomes" id="UP001150942"/>
    </source>
</evidence>
<accession>A0A9W9IUY6</accession>
<dbReference type="OrthoDB" id="5785880at2759"/>
<gene>
    <name evidence="2" type="ORF">N7449_012503</name>
</gene>
<feature type="domain" description="Up-regulated in Daf-2" evidence="1">
    <location>
        <begin position="14"/>
        <end position="66"/>
    </location>
</feature>
<name>A0A9W9IUY6_9EURO</name>
<comment type="caution">
    <text evidence="2">The sequence shown here is derived from an EMBL/GenBank/DDBJ whole genome shotgun (WGS) entry which is preliminary data.</text>
</comment>
<dbReference type="AlphaFoldDB" id="A0A9W9IUY6"/>
<keyword evidence="3" id="KW-1185">Reference proteome</keyword>
<evidence type="ECO:0000313" key="2">
    <source>
        <dbReference type="EMBL" id="KAJ5182356.1"/>
    </source>
</evidence>
<reference evidence="2" key="2">
    <citation type="journal article" date="2023" name="IMA Fungus">
        <title>Comparative genomic study of the Penicillium genus elucidates a diverse pangenome and 15 lateral gene transfer events.</title>
        <authorList>
            <person name="Petersen C."/>
            <person name="Sorensen T."/>
            <person name="Nielsen M.R."/>
            <person name="Sondergaard T.E."/>
            <person name="Sorensen J.L."/>
            <person name="Fitzpatrick D.A."/>
            <person name="Frisvad J.C."/>
            <person name="Nielsen K.L."/>
        </authorList>
    </citation>
    <scope>NUCLEOTIDE SEQUENCE</scope>
    <source>
        <strain evidence="2">IBT 20477</strain>
    </source>
</reference>
<organism evidence="2 3">
    <name type="scientific">Penicillium cf. viridicatum</name>
    <dbReference type="NCBI Taxonomy" id="2972119"/>
    <lineage>
        <taxon>Eukaryota</taxon>
        <taxon>Fungi</taxon>
        <taxon>Dikarya</taxon>
        <taxon>Ascomycota</taxon>
        <taxon>Pezizomycotina</taxon>
        <taxon>Eurotiomycetes</taxon>
        <taxon>Eurotiomycetidae</taxon>
        <taxon>Eurotiales</taxon>
        <taxon>Aspergillaceae</taxon>
        <taxon>Penicillium</taxon>
    </lineage>
</organism>
<dbReference type="Proteomes" id="UP001150942">
    <property type="component" value="Unassembled WGS sequence"/>
</dbReference>